<reference evidence="1" key="1">
    <citation type="journal article" date="2014" name="Nat. Genet.">
        <title>Genome and transcriptome of the porcine whipworm Trichuris suis.</title>
        <authorList>
            <person name="Jex A.R."/>
            <person name="Nejsum P."/>
            <person name="Schwarz E.M."/>
            <person name="Hu L."/>
            <person name="Young N.D."/>
            <person name="Hall R.S."/>
            <person name="Korhonen P.K."/>
            <person name="Liao S."/>
            <person name="Thamsborg S."/>
            <person name="Xia J."/>
            <person name="Xu P."/>
            <person name="Wang S."/>
            <person name="Scheerlinck J.P."/>
            <person name="Hofmann A."/>
            <person name="Sternberg P.W."/>
            <person name="Wang J."/>
            <person name="Gasser R.B."/>
        </authorList>
    </citation>
    <scope>NUCLEOTIDE SEQUENCE [LARGE SCALE GENOMIC DNA]</scope>
    <source>
        <strain evidence="1">DCEP-RM93F</strain>
    </source>
</reference>
<evidence type="ECO:0000313" key="1">
    <source>
        <dbReference type="EMBL" id="KFD72594.1"/>
    </source>
</evidence>
<dbReference type="Proteomes" id="UP000030758">
    <property type="component" value="Unassembled WGS sequence"/>
</dbReference>
<dbReference type="AlphaFoldDB" id="A0A085NSZ8"/>
<protein>
    <submittedName>
        <fullName evidence="1">Uncharacterized protein</fullName>
    </submittedName>
</protein>
<organism evidence="1">
    <name type="scientific">Trichuris suis</name>
    <name type="common">pig whipworm</name>
    <dbReference type="NCBI Taxonomy" id="68888"/>
    <lineage>
        <taxon>Eukaryota</taxon>
        <taxon>Metazoa</taxon>
        <taxon>Ecdysozoa</taxon>
        <taxon>Nematoda</taxon>
        <taxon>Enoplea</taxon>
        <taxon>Dorylaimia</taxon>
        <taxon>Trichinellida</taxon>
        <taxon>Trichuridae</taxon>
        <taxon>Trichuris</taxon>
    </lineage>
</organism>
<dbReference type="EMBL" id="KL367477">
    <property type="protein sequence ID" value="KFD72594.1"/>
    <property type="molecule type" value="Genomic_DNA"/>
</dbReference>
<proteinExistence type="predicted"/>
<accession>A0A085NSZ8</accession>
<sequence length="73" mass="8388">MIKASEVLEHTSRRSFDFYPLVLPLMEQAPWQTAQEKTFAVFLFVQILTHCACVTALHCDKRPTNDVQVDYGT</sequence>
<name>A0A085NSZ8_9BILA</name>
<gene>
    <name evidence="1" type="ORF">M514_15430</name>
</gene>